<dbReference type="OrthoDB" id="6413932at2759"/>
<dbReference type="GO" id="GO:0016491">
    <property type="term" value="F:oxidoreductase activity"/>
    <property type="evidence" value="ECO:0007669"/>
    <property type="project" value="TreeGrafter"/>
</dbReference>
<dbReference type="PANTHER" id="PTHR43313:SF1">
    <property type="entry name" value="3BETA-HYDROXYSTEROID DEHYDROGENASE DHS-16"/>
    <property type="match status" value="1"/>
</dbReference>
<name>A0A1Y3B0I0_EURMA</name>
<dbReference type="GO" id="GO:0008202">
    <property type="term" value="P:steroid metabolic process"/>
    <property type="evidence" value="ECO:0007669"/>
    <property type="project" value="TreeGrafter"/>
</dbReference>
<protein>
    <submittedName>
        <fullName evidence="1">Uncharacterized protein</fullName>
    </submittedName>
</protein>
<reference evidence="1 2" key="1">
    <citation type="submission" date="2017-03" db="EMBL/GenBank/DDBJ databases">
        <title>Genome Survey of Euroglyphus maynei.</title>
        <authorList>
            <person name="Arlian L.G."/>
            <person name="Morgan M.S."/>
            <person name="Rider S.D."/>
        </authorList>
    </citation>
    <scope>NUCLEOTIDE SEQUENCE [LARGE SCALE GENOMIC DNA]</scope>
    <source>
        <strain evidence="1">Arlian Lab</strain>
        <tissue evidence="1">Whole body</tissue>
    </source>
</reference>
<feature type="non-terminal residue" evidence="1">
    <location>
        <position position="69"/>
    </location>
</feature>
<keyword evidence="2" id="KW-1185">Reference proteome</keyword>
<proteinExistence type="predicted"/>
<dbReference type="Gene3D" id="3.40.50.720">
    <property type="entry name" value="NAD(P)-binding Rossmann-like Domain"/>
    <property type="match status" value="1"/>
</dbReference>
<dbReference type="EMBL" id="MUJZ01051008">
    <property type="protein sequence ID" value="OTF73574.1"/>
    <property type="molecule type" value="Genomic_DNA"/>
</dbReference>
<sequence length="69" mass="7739">MFLRLLKYVIPSFIETINPMNKIVLITGCDTGFGNRLALKLDRLGFHVFAGVLNIDGDGVQQLREKCSK</sequence>
<organism evidence="1 2">
    <name type="scientific">Euroglyphus maynei</name>
    <name type="common">Mayne's house dust mite</name>
    <dbReference type="NCBI Taxonomy" id="6958"/>
    <lineage>
        <taxon>Eukaryota</taxon>
        <taxon>Metazoa</taxon>
        <taxon>Ecdysozoa</taxon>
        <taxon>Arthropoda</taxon>
        <taxon>Chelicerata</taxon>
        <taxon>Arachnida</taxon>
        <taxon>Acari</taxon>
        <taxon>Acariformes</taxon>
        <taxon>Sarcoptiformes</taxon>
        <taxon>Astigmata</taxon>
        <taxon>Psoroptidia</taxon>
        <taxon>Analgoidea</taxon>
        <taxon>Pyroglyphidae</taxon>
        <taxon>Pyroglyphinae</taxon>
        <taxon>Euroglyphus</taxon>
    </lineage>
</organism>
<comment type="caution">
    <text evidence="1">The sequence shown here is derived from an EMBL/GenBank/DDBJ whole genome shotgun (WGS) entry which is preliminary data.</text>
</comment>
<dbReference type="Proteomes" id="UP000194236">
    <property type="component" value="Unassembled WGS sequence"/>
</dbReference>
<dbReference type="SUPFAM" id="SSF51735">
    <property type="entry name" value="NAD(P)-binding Rossmann-fold domains"/>
    <property type="match status" value="1"/>
</dbReference>
<dbReference type="InterPro" id="IPR036291">
    <property type="entry name" value="NAD(P)-bd_dom_sf"/>
</dbReference>
<dbReference type="AlphaFoldDB" id="A0A1Y3B0I0"/>
<evidence type="ECO:0000313" key="1">
    <source>
        <dbReference type="EMBL" id="OTF73574.1"/>
    </source>
</evidence>
<accession>A0A1Y3B0I0</accession>
<dbReference type="PANTHER" id="PTHR43313">
    <property type="entry name" value="SHORT-CHAIN DEHYDROGENASE/REDUCTASE FAMILY 9C"/>
    <property type="match status" value="1"/>
</dbReference>
<gene>
    <name evidence="1" type="ORF">BLA29_010652</name>
</gene>
<evidence type="ECO:0000313" key="2">
    <source>
        <dbReference type="Proteomes" id="UP000194236"/>
    </source>
</evidence>